<reference evidence="2 3" key="1">
    <citation type="journal article" date="2014" name="Nat. Commun.">
        <title>Molecular traces of alternative social organization in a termite genome.</title>
        <authorList>
            <person name="Terrapon N."/>
            <person name="Li C."/>
            <person name="Robertson H.M."/>
            <person name="Ji L."/>
            <person name="Meng X."/>
            <person name="Booth W."/>
            <person name="Chen Z."/>
            <person name="Childers C.P."/>
            <person name="Glastad K.M."/>
            <person name="Gokhale K."/>
            <person name="Gowin J."/>
            <person name="Gronenberg W."/>
            <person name="Hermansen R.A."/>
            <person name="Hu H."/>
            <person name="Hunt B.G."/>
            <person name="Huylmans A.K."/>
            <person name="Khalil S.M."/>
            <person name="Mitchell R.D."/>
            <person name="Munoz-Torres M.C."/>
            <person name="Mustard J.A."/>
            <person name="Pan H."/>
            <person name="Reese J.T."/>
            <person name="Scharf M.E."/>
            <person name="Sun F."/>
            <person name="Vogel H."/>
            <person name="Xiao J."/>
            <person name="Yang W."/>
            <person name="Yang Z."/>
            <person name="Yang Z."/>
            <person name="Zhou J."/>
            <person name="Zhu J."/>
            <person name="Brent C.S."/>
            <person name="Elsik C.G."/>
            <person name="Goodisman M.A."/>
            <person name="Liberles D.A."/>
            <person name="Roe R.M."/>
            <person name="Vargo E.L."/>
            <person name="Vilcinskas A."/>
            <person name="Wang J."/>
            <person name="Bornberg-Bauer E."/>
            <person name="Korb J."/>
            <person name="Zhang G."/>
            <person name="Liebig J."/>
        </authorList>
    </citation>
    <scope>NUCLEOTIDE SEQUENCE [LARGE SCALE GENOMIC DNA]</scope>
    <source>
        <tissue evidence="2">Whole organism</tissue>
    </source>
</reference>
<dbReference type="AlphaFoldDB" id="A0A067RE42"/>
<dbReference type="Proteomes" id="UP000027135">
    <property type="component" value="Unassembled WGS sequence"/>
</dbReference>
<feature type="compositionally biased region" description="Basic and acidic residues" evidence="1">
    <location>
        <begin position="19"/>
        <end position="33"/>
    </location>
</feature>
<evidence type="ECO:0000256" key="1">
    <source>
        <dbReference type="SAM" id="MobiDB-lite"/>
    </source>
</evidence>
<organism evidence="2 3">
    <name type="scientific">Zootermopsis nevadensis</name>
    <name type="common">Dampwood termite</name>
    <dbReference type="NCBI Taxonomy" id="136037"/>
    <lineage>
        <taxon>Eukaryota</taxon>
        <taxon>Metazoa</taxon>
        <taxon>Ecdysozoa</taxon>
        <taxon>Arthropoda</taxon>
        <taxon>Hexapoda</taxon>
        <taxon>Insecta</taxon>
        <taxon>Pterygota</taxon>
        <taxon>Neoptera</taxon>
        <taxon>Polyneoptera</taxon>
        <taxon>Dictyoptera</taxon>
        <taxon>Blattodea</taxon>
        <taxon>Blattoidea</taxon>
        <taxon>Termitoidae</taxon>
        <taxon>Termopsidae</taxon>
        <taxon>Zootermopsis</taxon>
    </lineage>
</organism>
<gene>
    <name evidence="2" type="ORF">L798_04272</name>
</gene>
<evidence type="ECO:0000313" key="2">
    <source>
        <dbReference type="EMBL" id="KDR21298.1"/>
    </source>
</evidence>
<proteinExistence type="predicted"/>
<name>A0A067RE42_ZOONE</name>
<evidence type="ECO:0000313" key="3">
    <source>
        <dbReference type="Proteomes" id="UP000027135"/>
    </source>
</evidence>
<accession>A0A067RE42</accession>
<keyword evidence="3" id="KW-1185">Reference proteome</keyword>
<protein>
    <submittedName>
        <fullName evidence="2">Uncharacterized protein</fullName>
    </submittedName>
</protein>
<sequence length="56" mass="6392">MTHFVEENLGVQWTQSSSEPERGSVKMEGESDSKTTQSLSDKQWLCMYTRMCNDSA</sequence>
<dbReference type="EMBL" id="KK852563">
    <property type="protein sequence ID" value="KDR21298.1"/>
    <property type="molecule type" value="Genomic_DNA"/>
</dbReference>
<feature type="region of interest" description="Disordered" evidence="1">
    <location>
        <begin position="1"/>
        <end position="38"/>
    </location>
</feature>
<dbReference type="InParanoid" id="A0A067RE42"/>